<dbReference type="EMBL" id="BQNB010020541">
    <property type="protein sequence ID" value="GJT97092.1"/>
    <property type="molecule type" value="Genomic_DNA"/>
</dbReference>
<dbReference type="InterPro" id="IPR001878">
    <property type="entry name" value="Znf_CCHC"/>
</dbReference>
<dbReference type="SUPFAM" id="SSF57756">
    <property type="entry name" value="Retrovirus zinc finger-like domains"/>
    <property type="match status" value="1"/>
</dbReference>
<keyword evidence="1" id="KW-0479">Metal-binding</keyword>
<accession>A0ABQ5ICD0</accession>
<reference evidence="3" key="2">
    <citation type="submission" date="2022-01" db="EMBL/GenBank/DDBJ databases">
        <authorList>
            <person name="Yamashiro T."/>
            <person name="Shiraishi A."/>
            <person name="Satake H."/>
            <person name="Nakayama K."/>
        </authorList>
    </citation>
    <scope>NUCLEOTIDE SEQUENCE</scope>
</reference>
<gene>
    <name evidence="3" type="ORF">Tco_1092610</name>
</gene>
<dbReference type="PANTHER" id="PTHR31286:SF99">
    <property type="entry name" value="DUF4283 DOMAIN-CONTAINING PROTEIN"/>
    <property type="match status" value="1"/>
</dbReference>
<dbReference type="PANTHER" id="PTHR31286">
    <property type="entry name" value="GLYCINE-RICH CELL WALL STRUCTURAL PROTEIN 1.8-LIKE"/>
    <property type="match status" value="1"/>
</dbReference>
<dbReference type="PROSITE" id="PS50158">
    <property type="entry name" value="ZF_CCHC"/>
    <property type="match status" value="1"/>
</dbReference>
<sequence length="369" mass="41167">MIGLTSVLTEPTANTSGLDSLAGKKTKRVNFRTLTSPVGNGADVAIPLESIRAISEQFINSAYSFFLGKRVAYLVFSFEDGLDAMLEHDVGRVSVIVKFHGVPMMAFSENGLSIIANKLGTSLMLDSYTSDMCMQSWGRSSYARTMIHLRADEELKDSIVVAMPKLIGEGFNMCTVRVEYEWKPPKCWSCNVFGHVLNECPKKIVLDVVKNLNNPMQACRGACGKKKQVEASRQEVSNSNPFDTLNSIENDDVLGTNGGNSKSARKGSLNVVHGSSSNTLIIDKINKLERQILDWKLMFVADDGNSLVLRVISDRGYDTNSLLEQWRETKQDDDYDPYNDHLYESHDMSDHLQAIYDDLDITVRGRKKK</sequence>
<evidence type="ECO:0000313" key="4">
    <source>
        <dbReference type="Proteomes" id="UP001151760"/>
    </source>
</evidence>
<keyword evidence="1" id="KW-0862">Zinc</keyword>
<dbReference type="InterPro" id="IPR040256">
    <property type="entry name" value="At4g02000-like"/>
</dbReference>
<evidence type="ECO:0000259" key="2">
    <source>
        <dbReference type="PROSITE" id="PS50158"/>
    </source>
</evidence>
<comment type="caution">
    <text evidence="3">The sequence shown here is derived from an EMBL/GenBank/DDBJ whole genome shotgun (WGS) entry which is preliminary data.</text>
</comment>
<protein>
    <submittedName>
        <fullName evidence="3">Cytokinin dehydrogenase 3-like protein</fullName>
    </submittedName>
</protein>
<organism evidence="3 4">
    <name type="scientific">Tanacetum coccineum</name>
    <dbReference type="NCBI Taxonomy" id="301880"/>
    <lineage>
        <taxon>Eukaryota</taxon>
        <taxon>Viridiplantae</taxon>
        <taxon>Streptophyta</taxon>
        <taxon>Embryophyta</taxon>
        <taxon>Tracheophyta</taxon>
        <taxon>Spermatophyta</taxon>
        <taxon>Magnoliopsida</taxon>
        <taxon>eudicotyledons</taxon>
        <taxon>Gunneridae</taxon>
        <taxon>Pentapetalae</taxon>
        <taxon>asterids</taxon>
        <taxon>campanulids</taxon>
        <taxon>Asterales</taxon>
        <taxon>Asteraceae</taxon>
        <taxon>Asteroideae</taxon>
        <taxon>Anthemideae</taxon>
        <taxon>Anthemidinae</taxon>
        <taxon>Tanacetum</taxon>
    </lineage>
</organism>
<name>A0ABQ5ICD0_9ASTR</name>
<dbReference type="Proteomes" id="UP001151760">
    <property type="component" value="Unassembled WGS sequence"/>
</dbReference>
<evidence type="ECO:0000313" key="3">
    <source>
        <dbReference type="EMBL" id="GJT97092.1"/>
    </source>
</evidence>
<keyword evidence="4" id="KW-1185">Reference proteome</keyword>
<dbReference type="InterPro" id="IPR036875">
    <property type="entry name" value="Znf_CCHC_sf"/>
</dbReference>
<keyword evidence="1" id="KW-0863">Zinc-finger</keyword>
<reference evidence="3" key="1">
    <citation type="journal article" date="2022" name="Int. J. Mol. Sci.">
        <title>Draft Genome of Tanacetum Coccineum: Genomic Comparison of Closely Related Tanacetum-Family Plants.</title>
        <authorList>
            <person name="Yamashiro T."/>
            <person name="Shiraishi A."/>
            <person name="Nakayama K."/>
            <person name="Satake H."/>
        </authorList>
    </citation>
    <scope>NUCLEOTIDE SEQUENCE</scope>
</reference>
<evidence type="ECO:0000256" key="1">
    <source>
        <dbReference type="PROSITE-ProRule" id="PRU00047"/>
    </source>
</evidence>
<feature type="domain" description="CCHC-type" evidence="2">
    <location>
        <begin position="186"/>
        <end position="202"/>
    </location>
</feature>
<proteinExistence type="predicted"/>